<evidence type="ECO:0000256" key="4">
    <source>
        <dbReference type="ARBA" id="ARBA00022692"/>
    </source>
</evidence>
<evidence type="ECO:0000256" key="3">
    <source>
        <dbReference type="ARBA" id="ARBA00022448"/>
    </source>
</evidence>
<keyword evidence="5" id="KW-0677">Repeat</keyword>
<dbReference type="Gene3D" id="1.50.40.10">
    <property type="entry name" value="Mitochondrial carrier domain"/>
    <property type="match status" value="1"/>
</dbReference>
<dbReference type="PANTHER" id="PTHR45624:SF10">
    <property type="entry name" value="SLC (SOLUTE CARRIER) HOMOLOG"/>
    <property type="match status" value="1"/>
</dbReference>
<dbReference type="Proteomes" id="UP001472866">
    <property type="component" value="Chromosome 02"/>
</dbReference>
<dbReference type="PANTHER" id="PTHR45624">
    <property type="entry name" value="MITOCHONDRIAL BASIC AMINO ACIDS TRANSPORTER-RELATED"/>
    <property type="match status" value="1"/>
</dbReference>
<dbReference type="GO" id="GO:0022857">
    <property type="term" value="F:transmembrane transporter activity"/>
    <property type="evidence" value="ECO:0007669"/>
    <property type="project" value="TreeGrafter"/>
</dbReference>
<dbReference type="EMBL" id="CP151502">
    <property type="protein sequence ID" value="WZN59615.1"/>
    <property type="molecule type" value="Genomic_DNA"/>
</dbReference>
<dbReference type="InterPro" id="IPR018108">
    <property type="entry name" value="MCP_transmembrane"/>
</dbReference>
<feature type="repeat" description="Solcar" evidence="9">
    <location>
        <begin position="90"/>
        <end position="181"/>
    </location>
</feature>
<evidence type="ECO:0000256" key="8">
    <source>
        <dbReference type="ARBA" id="ARBA00023136"/>
    </source>
</evidence>
<comment type="subcellular location">
    <subcellularLocation>
        <location evidence="1">Mitochondrion membrane</location>
        <topology evidence="1">Multi-pass membrane protein</topology>
    </subcellularLocation>
</comment>
<keyword evidence="7" id="KW-0496">Mitochondrion</keyword>
<keyword evidence="8 9" id="KW-0472">Membrane</keyword>
<dbReference type="PROSITE" id="PS50920">
    <property type="entry name" value="SOLCAR"/>
    <property type="match status" value="3"/>
</dbReference>
<dbReference type="InterPro" id="IPR023395">
    <property type="entry name" value="MCP_dom_sf"/>
</dbReference>
<dbReference type="SUPFAM" id="SSF103506">
    <property type="entry name" value="Mitochondrial carrier"/>
    <property type="match status" value="1"/>
</dbReference>
<evidence type="ECO:0000256" key="10">
    <source>
        <dbReference type="RuleBase" id="RU000488"/>
    </source>
</evidence>
<feature type="repeat" description="Solcar" evidence="9">
    <location>
        <begin position="189"/>
        <end position="276"/>
    </location>
</feature>
<dbReference type="AlphaFoldDB" id="A0AAX4P1F5"/>
<name>A0AAX4P1F5_9CHLO</name>
<evidence type="ECO:0000256" key="5">
    <source>
        <dbReference type="ARBA" id="ARBA00022737"/>
    </source>
</evidence>
<keyword evidence="4 9" id="KW-0812">Transmembrane</keyword>
<evidence type="ECO:0000313" key="11">
    <source>
        <dbReference type="EMBL" id="WZN59615.1"/>
    </source>
</evidence>
<dbReference type="GO" id="GO:0031966">
    <property type="term" value="C:mitochondrial membrane"/>
    <property type="evidence" value="ECO:0007669"/>
    <property type="project" value="UniProtKB-SubCell"/>
</dbReference>
<proteinExistence type="inferred from homology"/>
<protein>
    <submittedName>
        <fullName evidence="11">Mitochondrial carrier protein</fullName>
    </submittedName>
</protein>
<feature type="repeat" description="Solcar" evidence="9">
    <location>
        <begin position="1"/>
        <end position="79"/>
    </location>
</feature>
<evidence type="ECO:0000256" key="6">
    <source>
        <dbReference type="ARBA" id="ARBA00022989"/>
    </source>
</evidence>
<evidence type="ECO:0000256" key="9">
    <source>
        <dbReference type="PROSITE-ProRule" id="PRU00282"/>
    </source>
</evidence>
<evidence type="ECO:0000256" key="7">
    <source>
        <dbReference type="ARBA" id="ARBA00023128"/>
    </source>
</evidence>
<sequence>MDGLREFVAGGLGGSVGIFVCQPLDMVKVRLQSGRRATLSGIARTEGFRSLWKGLSVPLYTSALLNAVVFHSYGRALGYLLPEGADPASASLSAVFAAGCVSGAASSLITSPVDMLKIRAQVVVGGARGPVRSPGAMEIARRAIQSRGLPGLFNGLGVTLLRDVPSYGGAYFYLYEALRRAMVPEGGNGGPAEHLVAGGVAGALAWACIYPIDVIKTRVQAQDSSAGRRKGFLGCSRAIWREAGVKGFTRGLGSCLARAFALNSVIFVVYEETMKII</sequence>
<dbReference type="InterPro" id="IPR002067">
    <property type="entry name" value="MCP"/>
</dbReference>
<accession>A0AAX4P1F5</accession>
<evidence type="ECO:0000256" key="2">
    <source>
        <dbReference type="ARBA" id="ARBA00006375"/>
    </source>
</evidence>
<reference evidence="11 12" key="1">
    <citation type="submission" date="2024-03" db="EMBL/GenBank/DDBJ databases">
        <title>Complete genome sequence of the green alga Chloropicon roscoffensis RCC1871.</title>
        <authorList>
            <person name="Lemieux C."/>
            <person name="Pombert J.-F."/>
            <person name="Otis C."/>
            <person name="Turmel M."/>
        </authorList>
    </citation>
    <scope>NUCLEOTIDE SEQUENCE [LARGE SCALE GENOMIC DNA]</scope>
    <source>
        <strain evidence="11 12">RCC1871</strain>
    </source>
</reference>
<keyword evidence="6" id="KW-1133">Transmembrane helix</keyword>
<dbReference type="InterPro" id="IPR050567">
    <property type="entry name" value="Mitochondrial_Carrier"/>
</dbReference>
<comment type="similarity">
    <text evidence="2 10">Belongs to the mitochondrial carrier (TC 2.A.29) family.</text>
</comment>
<keyword evidence="3 10" id="KW-0813">Transport</keyword>
<dbReference type="Pfam" id="PF00153">
    <property type="entry name" value="Mito_carr"/>
    <property type="match status" value="3"/>
</dbReference>
<gene>
    <name evidence="11" type="ORF">HKI87_02g11410</name>
</gene>
<dbReference type="PRINTS" id="PR00926">
    <property type="entry name" value="MITOCARRIER"/>
</dbReference>
<evidence type="ECO:0000313" key="12">
    <source>
        <dbReference type="Proteomes" id="UP001472866"/>
    </source>
</evidence>
<organism evidence="11 12">
    <name type="scientific">Chloropicon roscoffensis</name>
    <dbReference type="NCBI Taxonomy" id="1461544"/>
    <lineage>
        <taxon>Eukaryota</taxon>
        <taxon>Viridiplantae</taxon>
        <taxon>Chlorophyta</taxon>
        <taxon>Chloropicophyceae</taxon>
        <taxon>Chloropicales</taxon>
        <taxon>Chloropicaceae</taxon>
        <taxon>Chloropicon</taxon>
    </lineage>
</organism>
<keyword evidence="12" id="KW-1185">Reference proteome</keyword>
<evidence type="ECO:0000256" key="1">
    <source>
        <dbReference type="ARBA" id="ARBA00004225"/>
    </source>
</evidence>